<dbReference type="AlphaFoldDB" id="A0A8H3F3B4"/>
<feature type="region of interest" description="Disordered" evidence="1">
    <location>
        <begin position="266"/>
        <end position="337"/>
    </location>
</feature>
<feature type="compositionally biased region" description="Polar residues" evidence="1">
    <location>
        <begin position="281"/>
        <end position="306"/>
    </location>
</feature>
<reference evidence="2" key="1">
    <citation type="submission" date="2021-03" db="EMBL/GenBank/DDBJ databases">
        <authorList>
            <person name="Tagirdzhanova G."/>
        </authorList>
    </citation>
    <scope>NUCLEOTIDE SEQUENCE</scope>
</reference>
<accession>A0A8H3F3B4</accession>
<evidence type="ECO:0000256" key="1">
    <source>
        <dbReference type="SAM" id="MobiDB-lite"/>
    </source>
</evidence>
<keyword evidence="3" id="KW-1185">Reference proteome</keyword>
<organism evidence="2 3">
    <name type="scientific">Gomphillus americanus</name>
    <dbReference type="NCBI Taxonomy" id="1940652"/>
    <lineage>
        <taxon>Eukaryota</taxon>
        <taxon>Fungi</taxon>
        <taxon>Dikarya</taxon>
        <taxon>Ascomycota</taxon>
        <taxon>Pezizomycotina</taxon>
        <taxon>Lecanoromycetes</taxon>
        <taxon>OSLEUM clade</taxon>
        <taxon>Ostropomycetidae</taxon>
        <taxon>Ostropales</taxon>
        <taxon>Graphidaceae</taxon>
        <taxon>Gomphilloideae</taxon>
        <taxon>Gomphillus</taxon>
    </lineage>
</organism>
<feature type="compositionally biased region" description="Polar residues" evidence="1">
    <location>
        <begin position="133"/>
        <end position="143"/>
    </location>
</feature>
<sequence>MASGLVDLSLFAYSPAADQHFSNLSRIEDYRLHTTATWPTMATPSGTIEPQQSAIKQMPRRQRRNIYDLCIPSTGDRCVLRRIKRVKLDTLRGDHRLQLRSAPSAYASAPSAYINPNTIPVQSTQIPTQSLPNQTLQERQTPTEPQPTLPNDNITISGNGVPMIWLSDEQMWLVADPTDPGYGYFATGPEEGIDWLPPYVENDSPSSEPSQSDFSPIREQFMSLMEVSRQDQRPPTINPDEPQMSPLFQEALAGVTMLNFNDSSDYTLPHGTIQPAESRKSSQSGEINTDQAGYTPYNRTNNPWTSRTKRTDSYSRIPRSESPALRNEGHNGKYSTEAEIQRQQERLARRRIMVDHQRHPRDTFNSTNIPYGHGPNYRPSGLSRRESWHSDSCASTTSSLITPEMVWPVRSSSARH</sequence>
<protein>
    <submittedName>
        <fullName evidence="2">Uncharacterized protein</fullName>
    </submittedName>
</protein>
<proteinExistence type="predicted"/>
<comment type="caution">
    <text evidence="2">The sequence shown here is derived from an EMBL/GenBank/DDBJ whole genome shotgun (WGS) entry which is preliminary data.</text>
</comment>
<dbReference type="EMBL" id="CAJPDQ010000012">
    <property type="protein sequence ID" value="CAF9917416.1"/>
    <property type="molecule type" value="Genomic_DNA"/>
</dbReference>
<name>A0A8H3F3B4_9LECA</name>
<gene>
    <name evidence="2" type="ORF">GOMPHAMPRED_001252</name>
</gene>
<dbReference type="Proteomes" id="UP000664169">
    <property type="component" value="Unassembled WGS sequence"/>
</dbReference>
<evidence type="ECO:0000313" key="2">
    <source>
        <dbReference type="EMBL" id="CAF9917416.1"/>
    </source>
</evidence>
<dbReference type="OrthoDB" id="5429185at2759"/>
<evidence type="ECO:0000313" key="3">
    <source>
        <dbReference type="Proteomes" id="UP000664169"/>
    </source>
</evidence>
<feature type="region of interest" description="Disordered" evidence="1">
    <location>
        <begin position="133"/>
        <end position="154"/>
    </location>
</feature>